<dbReference type="WBParaSite" id="jg11451">
    <property type="protein sequence ID" value="jg11451"/>
    <property type="gene ID" value="jg11451"/>
</dbReference>
<dbReference type="GO" id="GO:0005680">
    <property type="term" value="C:anaphase-promoting complex"/>
    <property type="evidence" value="ECO:0007669"/>
    <property type="project" value="InterPro"/>
</dbReference>
<keyword evidence="5" id="KW-0833">Ubl conjugation pathway</keyword>
<evidence type="ECO:0000256" key="4">
    <source>
        <dbReference type="ARBA" id="ARBA00022776"/>
    </source>
</evidence>
<reference evidence="9" key="1">
    <citation type="submission" date="2022-11" db="UniProtKB">
        <authorList>
            <consortium name="WormBaseParasite"/>
        </authorList>
    </citation>
    <scope>IDENTIFICATION</scope>
</reference>
<evidence type="ECO:0000313" key="8">
    <source>
        <dbReference type="Proteomes" id="UP000887574"/>
    </source>
</evidence>
<evidence type="ECO:0000256" key="2">
    <source>
        <dbReference type="ARBA" id="ARBA00013927"/>
    </source>
</evidence>
<dbReference type="GO" id="GO:0070979">
    <property type="term" value="P:protein K11-linked ubiquitination"/>
    <property type="evidence" value="ECO:0007669"/>
    <property type="project" value="TreeGrafter"/>
</dbReference>
<dbReference type="GO" id="GO:0051301">
    <property type="term" value="P:cell division"/>
    <property type="evidence" value="ECO:0007669"/>
    <property type="project" value="UniProtKB-KW"/>
</dbReference>
<feature type="domain" description="DOC" evidence="7">
    <location>
        <begin position="82"/>
        <end position="139"/>
    </location>
</feature>
<evidence type="ECO:0000256" key="1">
    <source>
        <dbReference type="ARBA" id="ARBA00006762"/>
    </source>
</evidence>
<evidence type="ECO:0000256" key="6">
    <source>
        <dbReference type="ARBA" id="ARBA00023306"/>
    </source>
</evidence>
<dbReference type="GO" id="GO:0031145">
    <property type="term" value="P:anaphase-promoting complex-dependent catabolic process"/>
    <property type="evidence" value="ECO:0007669"/>
    <property type="project" value="InterPro"/>
</dbReference>
<accession>A0A915CRS7</accession>
<keyword evidence="4" id="KW-0498">Mitosis</keyword>
<dbReference type="AlphaFoldDB" id="A0A915CRS7"/>
<evidence type="ECO:0000259" key="7">
    <source>
        <dbReference type="Pfam" id="PF03256"/>
    </source>
</evidence>
<evidence type="ECO:0000256" key="5">
    <source>
        <dbReference type="ARBA" id="ARBA00022786"/>
    </source>
</evidence>
<dbReference type="InterPro" id="IPR016901">
    <property type="entry name" value="APC10/Doc1"/>
</dbReference>
<comment type="similarity">
    <text evidence="1">Belongs to the APC10 family.</text>
</comment>
<dbReference type="Pfam" id="PF03256">
    <property type="entry name" value="ANAPC10"/>
    <property type="match status" value="1"/>
</dbReference>
<evidence type="ECO:0000256" key="3">
    <source>
        <dbReference type="ARBA" id="ARBA00022618"/>
    </source>
</evidence>
<organism evidence="8 9">
    <name type="scientific">Ditylenchus dipsaci</name>
    <dbReference type="NCBI Taxonomy" id="166011"/>
    <lineage>
        <taxon>Eukaryota</taxon>
        <taxon>Metazoa</taxon>
        <taxon>Ecdysozoa</taxon>
        <taxon>Nematoda</taxon>
        <taxon>Chromadorea</taxon>
        <taxon>Rhabditida</taxon>
        <taxon>Tylenchina</taxon>
        <taxon>Tylenchomorpha</taxon>
        <taxon>Sphaerularioidea</taxon>
        <taxon>Anguinidae</taxon>
        <taxon>Anguininae</taxon>
        <taxon>Ditylenchus</taxon>
    </lineage>
</organism>
<sequence>MNDSGTYSAKENSQDWSVACLLMLVMSTIFQKKLSGSFFLQSRRIWHTPTAGRSNGHVLAERWTSTAFSDYRISTKDGHFFLVMYLDFKADESYTPCKIQVQTGSSILDLDDPTILTFNEPVGWQLIDVRSEGQPVRALLSSSRSCKTTRMDETHMSEVSRFSVQANLIWISIKEHWQEIRCWESTLQIRYLFRTLSHIRSFVSSALLLPNSSSVCTHDQVNKLFV</sequence>
<proteinExistence type="inferred from homology"/>
<keyword evidence="6" id="KW-0131">Cell cycle</keyword>
<dbReference type="InterPro" id="IPR008979">
    <property type="entry name" value="Galactose-bd-like_sf"/>
</dbReference>
<dbReference type="InterPro" id="IPR004939">
    <property type="entry name" value="APC_su10/DOC_dom"/>
</dbReference>
<dbReference type="PANTHER" id="PTHR12936:SF0">
    <property type="entry name" value="ANAPHASE-PROMOTING COMPLEX SUBUNIT 10"/>
    <property type="match status" value="1"/>
</dbReference>
<name>A0A915CRS7_9BILA</name>
<protein>
    <recommendedName>
        <fullName evidence="2">Anaphase-promoting complex subunit 10</fullName>
    </recommendedName>
</protein>
<keyword evidence="8" id="KW-1185">Reference proteome</keyword>
<dbReference type="Proteomes" id="UP000887574">
    <property type="component" value="Unplaced"/>
</dbReference>
<dbReference type="SUPFAM" id="SSF49785">
    <property type="entry name" value="Galactose-binding domain-like"/>
    <property type="match status" value="1"/>
</dbReference>
<dbReference type="Gene3D" id="2.60.120.260">
    <property type="entry name" value="Galactose-binding domain-like"/>
    <property type="match status" value="1"/>
</dbReference>
<dbReference type="PANTHER" id="PTHR12936">
    <property type="entry name" value="ANAPHASE-PROMOTING COMPLEX 10"/>
    <property type="match status" value="1"/>
</dbReference>
<evidence type="ECO:0000313" key="9">
    <source>
        <dbReference type="WBParaSite" id="jg11451"/>
    </source>
</evidence>
<keyword evidence="3" id="KW-0132">Cell division</keyword>